<dbReference type="RefSeq" id="WP_268920954.1">
    <property type="nucleotide sequence ID" value="NZ_JAFBFH010000006.1"/>
</dbReference>
<accession>A0ABS2R3Y1</accession>
<protein>
    <submittedName>
        <fullName evidence="1">Uncharacterized protein</fullName>
    </submittedName>
</protein>
<proteinExistence type="predicted"/>
<evidence type="ECO:0000313" key="1">
    <source>
        <dbReference type="EMBL" id="MBM7714338.1"/>
    </source>
</evidence>
<keyword evidence="2" id="KW-1185">Reference proteome</keyword>
<comment type="caution">
    <text evidence="1">The sequence shown here is derived from an EMBL/GenBank/DDBJ whole genome shotgun (WGS) entry which is preliminary data.</text>
</comment>
<dbReference type="EMBL" id="JAFBFH010000006">
    <property type="protein sequence ID" value="MBM7714338.1"/>
    <property type="molecule type" value="Genomic_DNA"/>
</dbReference>
<reference evidence="1 2" key="1">
    <citation type="submission" date="2021-01" db="EMBL/GenBank/DDBJ databases">
        <title>Genomic Encyclopedia of Type Strains, Phase IV (KMG-IV): sequencing the most valuable type-strain genomes for metagenomic binning, comparative biology and taxonomic classification.</title>
        <authorList>
            <person name="Goeker M."/>
        </authorList>
    </citation>
    <scope>NUCLEOTIDE SEQUENCE [LARGE SCALE GENOMIC DNA]</scope>
    <source>
        <strain evidence="1 2">DSM 105453</strain>
    </source>
</reference>
<dbReference type="Proteomes" id="UP000823485">
    <property type="component" value="Unassembled WGS sequence"/>
</dbReference>
<gene>
    <name evidence="1" type="ORF">JOC94_001310</name>
</gene>
<name>A0ABS2R3Y1_9BACI</name>
<evidence type="ECO:0000313" key="2">
    <source>
        <dbReference type="Proteomes" id="UP000823485"/>
    </source>
</evidence>
<sequence>MSGVKRAASGFLSWKIKYVGKPLAMNALPLWTNKLSTKLADKRG</sequence>
<organism evidence="1 2">
    <name type="scientific">Siminovitchia thermophila</name>
    <dbReference type="NCBI Taxonomy" id="1245522"/>
    <lineage>
        <taxon>Bacteria</taxon>
        <taxon>Bacillati</taxon>
        <taxon>Bacillota</taxon>
        <taxon>Bacilli</taxon>
        <taxon>Bacillales</taxon>
        <taxon>Bacillaceae</taxon>
        <taxon>Siminovitchia</taxon>
    </lineage>
</organism>